<dbReference type="Proteomes" id="UP001150581">
    <property type="component" value="Unassembled WGS sequence"/>
</dbReference>
<name>A0ACC1I0I6_9FUNG</name>
<dbReference type="EMBL" id="JANBPG010003702">
    <property type="protein sequence ID" value="KAJ1879572.1"/>
    <property type="molecule type" value="Genomic_DNA"/>
</dbReference>
<feature type="non-terminal residue" evidence="1">
    <location>
        <position position="264"/>
    </location>
</feature>
<proteinExistence type="predicted"/>
<reference evidence="1" key="1">
    <citation type="submission" date="2022-07" db="EMBL/GenBank/DDBJ databases">
        <title>Phylogenomic reconstructions and comparative analyses of Kickxellomycotina fungi.</title>
        <authorList>
            <person name="Reynolds N.K."/>
            <person name="Stajich J.E."/>
            <person name="Barry K."/>
            <person name="Grigoriev I.V."/>
            <person name="Crous P."/>
            <person name="Smith M.E."/>
        </authorList>
    </citation>
    <scope>NUCLEOTIDE SEQUENCE</scope>
    <source>
        <strain evidence="1">Benny 63K</strain>
    </source>
</reference>
<sequence>MSRPVLSLNLPAHLKTLLVQNGYLAAADFDEGQGAEDLLQFLSEAEVQAVADLARKQPVAVSAWALGQDTRRQKSFLTQLCGLDSLLGGKGIALGGGSVSEVVGQPGSGQTELCLRLCVAVQLPESLGGAGMRAVYVDTTGSFYHAGAERAATGLREQLVAARKNDLPLQLPEPGVLLDGIGVFRVYEAHELVALLESFDDVCRELSNVVLVSQAKSSDTDHATAPHSKCLPIDGDVWSRISSNHLSIGNSGSGRCIELHKSSV</sequence>
<protein>
    <submittedName>
        <fullName evidence="1">Uncharacterized protein</fullName>
    </submittedName>
</protein>
<accession>A0ACC1I0I6</accession>
<gene>
    <name evidence="1" type="ORF">LPJ66_011662</name>
</gene>
<evidence type="ECO:0000313" key="2">
    <source>
        <dbReference type="Proteomes" id="UP001150581"/>
    </source>
</evidence>
<keyword evidence="2" id="KW-1185">Reference proteome</keyword>
<evidence type="ECO:0000313" key="1">
    <source>
        <dbReference type="EMBL" id="KAJ1879572.1"/>
    </source>
</evidence>
<organism evidence="1 2">
    <name type="scientific">Kickxella alabastrina</name>
    <dbReference type="NCBI Taxonomy" id="61397"/>
    <lineage>
        <taxon>Eukaryota</taxon>
        <taxon>Fungi</taxon>
        <taxon>Fungi incertae sedis</taxon>
        <taxon>Zoopagomycota</taxon>
        <taxon>Kickxellomycotina</taxon>
        <taxon>Kickxellomycetes</taxon>
        <taxon>Kickxellales</taxon>
        <taxon>Kickxellaceae</taxon>
        <taxon>Kickxella</taxon>
    </lineage>
</organism>
<comment type="caution">
    <text evidence="1">The sequence shown here is derived from an EMBL/GenBank/DDBJ whole genome shotgun (WGS) entry which is preliminary data.</text>
</comment>